<gene>
    <name evidence="2" type="ORF">ST44_06900</name>
</gene>
<dbReference type="EMBL" id="JXQK01000053">
    <property type="protein sequence ID" value="KIP62527.1"/>
    <property type="molecule type" value="Genomic_DNA"/>
</dbReference>
<keyword evidence="1" id="KW-0732">Signal</keyword>
<feature type="chain" id="PRO_5002212560" evidence="1">
    <location>
        <begin position="20"/>
        <end position="496"/>
    </location>
</feature>
<feature type="signal peptide" evidence="1">
    <location>
        <begin position="1"/>
        <end position="19"/>
    </location>
</feature>
<dbReference type="Pfam" id="PF06824">
    <property type="entry name" value="Glyco_hydro_125"/>
    <property type="match status" value="1"/>
</dbReference>
<protein>
    <submittedName>
        <fullName evidence="2">Tat pathway signal protein</fullName>
    </submittedName>
</protein>
<dbReference type="SMART" id="SM01149">
    <property type="entry name" value="DUF1237"/>
    <property type="match status" value="1"/>
</dbReference>
<dbReference type="Proteomes" id="UP000032046">
    <property type="component" value="Unassembled WGS sequence"/>
</dbReference>
<accession>A0A0D0IW20</accession>
<dbReference type="RefSeq" id="WP_042519164.1">
    <property type="nucleotide sequence ID" value="NZ_JXQK01000053.1"/>
</dbReference>
<dbReference type="STRING" id="1602171.ST44_06900"/>
<dbReference type="InterPro" id="IPR012341">
    <property type="entry name" value="6hp_glycosidase-like_sf"/>
</dbReference>
<dbReference type="PIRSF" id="PIRSF028846">
    <property type="entry name" value="UCP028846"/>
    <property type="match status" value="1"/>
</dbReference>
<dbReference type="InterPro" id="IPR008928">
    <property type="entry name" value="6-hairpin_glycosidase_sf"/>
</dbReference>
<sequence length="496" mass="56203">MKQTLFTIALLAAAATMTAQENATVDVHSRYTKVVAPVKGKYESKRPPVDERLFTSTAVEKKIREVQKILKKNPKLAWMFANCFPNTLESTVHYRVLPNGDDDTFVYTGDIPAMWLRDSGAQVWPYVALANKDDNLKKMLRGVILRQMKCINIDRYANAYNDGPTGAGWHKDNTEMPPEVFERKYEIDSFCYPIRLAYEYWKVTGDDSIFGEDWLRAIDNILATFIEQQRKENRGPYTFTRMTDRAFDTLGWDGYGAPVKPVGLIASMFRPSDDATILPFLVPSNFMAVSSMNKAAEILHHCAGKAYGSRKTEILLMAKRCSELAAEVKAALQKYAVYDHPKYGKIYAYEVDGFGNRLLMDDANVPSLLGMGYMGDVDIDDPIYQNTRRFVWSDDNPCFFSGKAGAGIGGPHIGYDMPWPMSVMMKCFTAKDDEEIRWCMQTLLQTDAGTGFIHESFHKDDASRYTRAWFAWQNTLFGELVIKLINDGKADLLNSL</sequence>
<dbReference type="PANTHER" id="PTHR31047">
    <property type="entry name" value="MEIOTICALLY UP-REGULATED GENE 157 PROTEIN"/>
    <property type="match status" value="1"/>
</dbReference>
<evidence type="ECO:0000256" key="1">
    <source>
        <dbReference type="SAM" id="SignalP"/>
    </source>
</evidence>
<dbReference type="Gene3D" id="1.50.10.10">
    <property type="match status" value="1"/>
</dbReference>
<dbReference type="InterPro" id="IPR008313">
    <property type="entry name" value="GH125"/>
</dbReference>
<evidence type="ECO:0000313" key="2">
    <source>
        <dbReference type="EMBL" id="KIP62527.1"/>
    </source>
</evidence>
<comment type="caution">
    <text evidence="2">The sequence shown here is derived from an EMBL/GenBank/DDBJ whole genome shotgun (WGS) entry which is preliminary data.</text>
</comment>
<reference evidence="2 3" key="1">
    <citation type="submission" date="2015-01" db="EMBL/GenBank/DDBJ databases">
        <title>Comparative genomics of non-oral Prevotella species.</title>
        <authorList>
            <person name="Accetto T."/>
            <person name="Nograsek B."/>
            <person name="Avgustin G."/>
        </authorList>
    </citation>
    <scope>NUCLEOTIDE SEQUENCE [LARGE SCALE GENOMIC DNA]</scope>
    <source>
        <strain evidence="2 3">P5-119</strain>
    </source>
</reference>
<organism evidence="2 3">
    <name type="scientific">Prevotella pectinovora</name>
    <dbReference type="NCBI Taxonomy" id="1602169"/>
    <lineage>
        <taxon>Bacteria</taxon>
        <taxon>Pseudomonadati</taxon>
        <taxon>Bacteroidota</taxon>
        <taxon>Bacteroidia</taxon>
        <taxon>Bacteroidales</taxon>
        <taxon>Prevotellaceae</taxon>
        <taxon>Prevotella</taxon>
    </lineage>
</organism>
<dbReference type="SUPFAM" id="SSF48208">
    <property type="entry name" value="Six-hairpin glycosidases"/>
    <property type="match status" value="1"/>
</dbReference>
<keyword evidence="3" id="KW-1185">Reference proteome</keyword>
<dbReference type="AlphaFoldDB" id="A0A0D0IW20"/>
<evidence type="ECO:0000313" key="3">
    <source>
        <dbReference type="Proteomes" id="UP000032046"/>
    </source>
</evidence>
<dbReference type="GO" id="GO:0005975">
    <property type="term" value="P:carbohydrate metabolic process"/>
    <property type="evidence" value="ECO:0007669"/>
    <property type="project" value="InterPro"/>
</dbReference>
<proteinExistence type="predicted"/>
<name>A0A0D0IW20_9BACT</name>
<dbReference type="PANTHER" id="PTHR31047:SF0">
    <property type="entry name" value="MEIOTICALLY UP-REGULATED GENE 157 PROTEIN"/>
    <property type="match status" value="1"/>
</dbReference>